<accession>A0A131YDI1</accession>
<keyword evidence="1" id="KW-0472">Membrane</keyword>
<protein>
    <submittedName>
        <fullName evidence="2">Uncharacterized protein</fullName>
    </submittedName>
</protein>
<evidence type="ECO:0000313" key="2">
    <source>
        <dbReference type="EMBL" id="JAP77384.1"/>
    </source>
</evidence>
<evidence type="ECO:0000256" key="1">
    <source>
        <dbReference type="SAM" id="Phobius"/>
    </source>
</evidence>
<reference evidence="2" key="1">
    <citation type="journal article" date="2016" name="Ticks Tick Borne Dis.">
        <title>De novo assembly and annotation of the salivary gland transcriptome of Rhipicephalus appendiculatus male and female ticks during blood feeding.</title>
        <authorList>
            <person name="de Castro M.H."/>
            <person name="de Klerk D."/>
            <person name="Pienaar R."/>
            <person name="Latif A.A."/>
            <person name="Rees D.J."/>
            <person name="Mans B.J."/>
        </authorList>
    </citation>
    <scope>NUCLEOTIDE SEQUENCE</scope>
    <source>
        <tissue evidence="2">Salivary glands</tissue>
    </source>
</reference>
<feature type="transmembrane region" description="Helical" evidence="1">
    <location>
        <begin position="46"/>
        <end position="64"/>
    </location>
</feature>
<keyword evidence="1" id="KW-0812">Transmembrane</keyword>
<sequence length="79" mass="9075">MYTLNACCVYDTEAYIITYRDMANKLASVIIVIFLIDRYLQMFTTIVSSCVCVCWLCCVIADWSDWRVLAARMLSVTVV</sequence>
<organism evidence="2">
    <name type="scientific">Rhipicephalus appendiculatus</name>
    <name type="common">Brown ear tick</name>
    <dbReference type="NCBI Taxonomy" id="34631"/>
    <lineage>
        <taxon>Eukaryota</taxon>
        <taxon>Metazoa</taxon>
        <taxon>Ecdysozoa</taxon>
        <taxon>Arthropoda</taxon>
        <taxon>Chelicerata</taxon>
        <taxon>Arachnida</taxon>
        <taxon>Acari</taxon>
        <taxon>Parasitiformes</taxon>
        <taxon>Ixodida</taxon>
        <taxon>Ixodoidea</taxon>
        <taxon>Ixodidae</taxon>
        <taxon>Rhipicephalinae</taxon>
        <taxon>Rhipicephalus</taxon>
        <taxon>Rhipicephalus</taxon>
    </lineage>
</organism>
<name>A0A131YDI1_RHIAP</name>
<dbReference type="AlphaFoldDB" id="A0A131YDI1"/>
<proteinExistence type="predicted"/>
<keyword evidence="1" id="KW-1133">Transmembrane helix</keyword>
<dbReference type="EMBL" id="GEDV01011173">
    <property type="protein sequence ID" value="JAP77384.1"/>
    <property type="molecule type" value="Transcribed_RNA"/>
</dbReference>